<feature type="compositionally biased region" description="Basic residues" evidence="2">
    <location>
        <begin position="41"/>
        <end position="58"/>
    </location>
</feature>
<dbReference type="PANTHER" id="PTHR47938:SF35">
    <property type="entry name" value="PENTATRICOPEPTIDE REPEAT-CONTAINING PROTEIN 4, MITOCHONDRIAL-RELATED"/>
    <property type="match status" value="1"/>
</dbReference>
<gene>
    <name evidence="4" type="ORF">B0T17DRAFT_526896</name>
</gene>
<evidence type="ECO:0000256" key="2">
    <source>
        <dbReference type="SAM" id="MobiDB-lite"/>
    </source>
</evidence>
<protein>
    <recommendedName>
        <fullName evidence="3">Pentatricopeptide repeat-containing protein-mitochondrial domain-containing protein</fullName>
    </recommendedName>
</protein>
<feature type="region of interest" description="Disordered" evidence="2">
    <location>
        <begin position="719"/>
        <end position="752"/>
    </location>
</feature>
<reference evidence="4" key="1">
    <citation type="submission" date="2023-06" db="EMBL/GenBank/DDBJ databases">
        <title>Genome-scale phylogeny and comparative genomics of the fungal order Sordariales.</title>
        <authorList>
            <consortium name="Lawrence Berkeley National Laboratory"/>
            <person name="Hensen N."/>
            <person name="Bonometti L."/>
            <person name="Westerberg I."/>
            <person name="Brannstrom I.O."/>
            <person name="Guillou S."/>
            <person name="Cros-Aarteil S."/>
            <person name="Calhoun S."/>
            <person name="Haridas S."/>
            <person name="Kuo A."/>
            <person name="Mondo S."/>
            <person name="Pangilinan J."/>
            <person name="Riley R."/>
            <person name="LaButti K."/>
            <person name="Andreopoulos B."/>
            <person name="Lipzen A."/>
            <person name="Chen C."/>
            <person name="Yanf M."/>
            <person name="Daum C."/>
            <person name="Ng V."/>
            <person name="Clum A."/>
            <person name="Steindorff A."/>
            <person name="Ohm R."/>
            <person name="Martin F."/>
            <person name="Silar P."/>
            <person name="Natvig D."/>
            <person name="Lalanne C."/>
            <person name="Gautier V."/>
            <person name="Ament-velasquez S.L."/>
            <person name="Kruys A."/>
            <person name="Hutchinson M.I."/>
            <person name="Powell A.J."/>
            <person name="Barry K."/>
            <person name="Miller A.N."/>
            <person name="Grigoriev I.V."/>
            <person name="Debuchy R."/>
            <person name="Gladieux P."/>
            <person name="Thoren M.H."/>
            <person name="Johannesson H."/>
        </authorList>
    </citation>
    <scope>NUCLEOTIDE SEQUENCE</scope>
    <source>
        <strain evidence="4">SMH3391-2</strain>
    </source>
</reference>
<dbReference type="Proteomes" id="UP001174934">
    <property type="component" value="Unassembled WGS sequence"/>
</dbReference>
<feature type="domain" description="Pentatricopeptide repeat-containing protein-mitochondrial" evidence="3">
    <location>
        <begin position="326"/>
        <end position="457"/>
    </location>
</feature>
<dbReference type="InterPro" id="IPR057027">
    <property type="entry name" value="TPR_mt"/>
</dbReference>
<dbReference type="InterPro" id="IPR011990">
    <property type="entry name" value="TPR-like_helical_dom_sf"/>
</dbReference>
<dbReference type="GO" id="GO:0003729">
    <property type="term" value="F:mRNA binding"/>
    <property type="evidence" value="ECO:0007669"/>
    <property type="project" value="TreeGrafter"/>
</dbReference>
<keyword evidence="5" id="KW-1185">Reference proteome</keyword>
<dbReference type="EMBL" id="JAULSR010000002">
    <property type="protein sequence ID" value="KAK0629892.1"/>
    <property type="molecule type" value="Genomic_DNA"/>
</dbReference>
<comment type="caution">
    <text evidence="4">The sequence shown here is derived from an EMBL/GenBank/DDBJ whole genome shotgun (WGS) entry which is preliminary data.</text>
</comment>
<feature type="region of interest" description="Disordered" evidence="2">
    <location>
        <begin position="65"/>
        <end position="84"/>
    </location>
</feature>
<proteinExistence type="predicted"/>
<dbReference type="Gene3D" id="1.25.40.10">
    <property type="entry name" value="Tetratricopeptide repeat domain"/>
    <property type="match status" value="2"/>
</dbReference>
<feature type="region of interest" description="Disordered" evidence="2">
    <location>
        <begin position="38"/>
        <end position="59"/>
    </location>
</feature>
<feature type="compositionally biased region" description="Polar residues" evidence="2">
    <location>
        <begin position="71"/>
        <end position="84"/>
    </location>
</feature>
<feature type="compositionally biased region" description="Polar residues" evidence="2">
    <location>
        <begin position="730"/>
        <end position="744"/>
    </location>
</feature>
<evidence type="ECO:0000259" key="3">
    <source>
        <dbReference type="Pfam" id="PF23276"/>
    </source>
</evidence>
<evidence type="ECO:0000313" key="5">
    <source>
        <dbReference type="Proteomes" id="UP001174934"/>
    </source>
</evidence>
<sequence>MPTSRIVVDGLWRCLCPSIDATLLAKATLTPLLASSSRHQNAWRRRPHTGHGRGRPILRCHAPQPRAMHSYSPSPLTEASSSNSLPVTADDLLRSEAPGDQLMDQAPTAVIYEALRKAKARPDSRQWILTVLKYLIESRREKPNVFLYEAMIMSNWDPAGSVFDLEAILQALDRDGIQPSDGIYHAALQMLAIHPDYRTRNKLLQRMARGGITLRDEGKVNVAIGLLRDGQYEMALDHLEEMVRAAVPVPGWVFDVFTYALGSLGHVDEAVLIVQQRIERAGGSKDAVSLDVWHFLLDECSRDLEYEGTLYIWQQMVEPGLLNPSDGTMVNVLNTASRHGDPYLANQAIQLLTNRRVKLGIHHYEALVDCYVSTGDLKAAFQVLCIMSGTGLPFDGKASTRSIFALLIDSPELADNAVDMLVDLRESHEIPISVLNVVIEALCVNKQQDKALGVFRNHVRQLCPTGPTLETFLLLMEKSVVSAETARYLFSEMALWLLRPTSAMHDRMVYFCAVDNTGGGDLDEAFKYVAAIDTAAAAAAAPPTVIVDSENASTSTSTSSSSWLTRPTVLALFERCFRSSNVDPRAWPLVDEALRRSIIVPRDVKPAVLALLERYFGSQDPRAWALVDEAERRNISLGFEVQQLMKRFKKQNAAKVNAVKVVDEPADQRTLSVEDGTAQEQVVDFVETVKVVDEPADQQQSLGVEDGTSQEQVAASVETVKGKESENELDSQQSLNEDGTSQEQLAAFVEGDAPQPLKVYKSTLERRRIRRKGVVKSKVSAWAKRE</sequence>
<dbReference type="AlphaFoldDB" id="A0AA39XAJ6"/>
<dbReference type="PANTHER" id="PTHR47938">
    <property type="entry name" value="RESPIRATORY COMPLEX I CHAPERONE (CIA84), PUTATIVE (AFU_ORTHOLOGUE AFUA_2G06020)-RELATED"/>
    <property type="match status" value="1"/>
</dbReference>
<dbReference type="Pfam" id="PF23276">
    <property type="entry name" value="TPR_24"/>
    <property type="match status" value="1"/>
</dbReference>
<accession>A0AA39XAJ6</accession>
<organism evidence="4 5">
    <name type="scientific">Bombardia bombarda</name>
    <dbReference type="NCBI Taxonomy" id="252184"/>
    <lineage>
        <taxon>Eukaryota</taxon>
        <taxon>Fungi</taxon>
        <taxon>Dikarya</taxon>
        <taxon>Ascomycota</taxon>
        <taxon>Pezizomycotina</taxon>
        <taxon>Sordariomycetes</taxon>
        <taxon>Sordariomycetidae</taxon>
        <taxon>Sordariales</taxon>
        <taxon>Lasiosphaeriaceae</taxon>
        <taxon>Bombardia</taxon>
    </lineage>
</organism>
<name>A0AA39XAJ6_9PEZI</name>
<keyword evidence="1" id="KW-0677">Repeat</keyword>
<evidence type="ECO:0000313" key="4">
    <source>
        <dbReference type="EMBL" id="KAK0629892.1"/>
    </source>
</evidence>
<evidence type="ECO:0000256" key="1">
    <source>
        <dbReference type="ARBA" id="ARBA00022737"/>
    </source>
</evidence>